<sequence>MEEEKTVGGGLGSKRGARFRAYERLKRYLEEVKGTLFETEELKKAIDQIYRYPLKEYAKDALNRQMRSGADDQTLAELVIALWDEDRLCAIHEEDIPKEPKIICSMGLFSQS</sequence>
<proteinExistence type="predicted"/>
<reference evidence="1" key="1">
    <citation type="journal article" date="2014" name="Front. Microbiol.">
        <title>High frequency of phylogenetically diverse reductive dehalogenase-homologous genes in deep subseafloor sedimentary metagenomes.</title>
        <authorList>
            <person name="Kawai M."/>
            <person name="Futagami T."/>
            <person name="Toyoda A."/>
            <person name="Takaki Y."/>
            <person name="Nishi S."/>
            <person name="Hori S."/>
            <person name="Arai W."/>
            <person name="Tsubouchi T."/>
            <person name="Morono Y."/>
            <person name="Uchiyama I."/>
            <person name="Ito T."/>
            <person name="Fujiyama A."/>
            <person name="Inagaki F."/>
            <person name="Takami H."/>
        </authorList>
    </citation>
    <scope>NUCLEOTIDE SEQUENCE</scope>
    <source>
        <strain evidence="1">Expedition CK06-06</strain>
    </source>
</reference>
<gene>
    <name evidence="1" type="ORF">S01H1_55834</name>
</gene>
<name>X0V8V9_9ZZZZ</name>
<accession>X0V8V9</accession>
<evidence type="ECO:0000313" key="1">
    <source>
        <dbReference type="EMBL" id="GAG14610.1"/>
    </source>
</evidence>
<organism evidence="1">
    <name type="scientific">marine sediment metagenome</name>
    <dbReference type="NCBI Taxonomy" id="412755"/>
    <lineage>
        <taxon>unclassified sequences</taxon>
        <taxon>metagenomes</taxon>
        <taxon>ecological metagenomes</taxon>
    </lineage>
</organism>
<comment type="caution">
    <text evidence="1">The sequence shown here is derived from an EMBL/GenBank/DDBJ whole genome shotgun (WGS) entry which is preliminary data.</text>
</comment>
<dbReference type="AlphaFoldDB" id="X0V8V9"/>
<protein>
    <submittedName>
        <fullName evidence="1">Uncharacterized protein</fullName>
    </submittedName>
</protein>
<dbReference type="EMBL" id="BARS01036311">
    <property type="protein sequence ID" value="GAG14610.1"/>
    <property type="molecule type" value="Genomic_DNA"/>
</dbReference>